<feature type="region of interest" description="Disordered" evidence="1">
    <location>
        <begin position="170"/>
        <end position="226"/>
    </location>
</feature>
<feature type="compositionally biased region" description="Gly residues" evidence="1">
    <location>
        <begin position="186"/>
        <end position="197"/>
    </location>
</feature>
<organism evidence="2 3">
    <name type="scientific">Thyridium curvatum</name>
    <dbReference type="NCBI Taxonomy" id="1093900"/>
    <lineage>
        <taxon>Eukaryota</taxon>
        <taxon>Fungi</taxon>
        <taxon>Dikarya</taxon>
        <taxon>Ascomycota</taxon>
        <taxon>Pezizomycotina</taxon>
        <taxon>Sordariomycetes</taxon>
        <taxon>Sordariomycetidae</taxon>
        <taxon>Thyridiales</taxon>
        <taxon>Thyridiaceae</taxon>
        <taxon>Thyridium</taxon>
    </lineage>
</organism>
<feature type="compositionally biased region" description="Basic residues" evidence="1">
    <location>
        <begin position="170"/>
        <end position="182"/>
    </location>
</feature>
<feature type="compositionally biased region" description="Basic and acidic residues" evidence="1">
    <location>
        <begin position="1"/>
        <end position="24"/>
    </location>
</feature>
<sequence length="226" mass="23435">MLHDHARQGRHPERVRVGRHDAAPDGHAPPAAAHGPHLGQEHGRVDVHPAPGLREQPRLAPVGLVGDKQAAARGHRRARPPAAAAAAAAGVHVVAQLRRVLGRGPGQVQHGDGRAAAPLGPRDAAEDGGADEQVRVRGLAAVAAVAAGRVVDGAVARVLVERRPRRQRLRRQLRLLRGRGRRAEHQGGGGGGGGGPGSRQQKREQEQEDPVGASCGCLEARAGGHG</sequence>
<dbReference type="InParanoid" id="A0A507BDW5"/>
<protein>
    <submittedName>
        <fullName evidence="2">Uncharacterized protein</fullName>
    </submittedName>
</protein>
<proteinExistence type="predicted"/>
<name>A0A507BDW5_9PEZI</name>
<evidence type="ECO:0000256" key="1">
    <source>
        <dbReference type="SAM" id="MobiDB-lite"/>
    </source>
</evidence>
<dbReference type="RefSeq" id="XP_030999217.1">
    <property type="nucleotide sequence ID" value="XM_031137417.1"/>
</dbReference>
<feature type="compositionally biased region" description="Low complexity" evidence="1">
    <location>
        <begin position="25"/>
        <end position="37"/>
    </location>
</feature>
<reference evidence="2 3" key="1">
    <citation type="submission" date="2019-06" db="EMBL/GenBank/DDBJ databases">
        <title>Draft genome sequence of the filamentous fungus Phialemoniopsis curvata isolated from diesel fuel.</title>
        <authorList>
            <person name="Varaljay V.A."/>
            <person name="Lyon W.J."/>
            <person name="Crouch A.L."/>
            <person name="Drake C.E."/>
            <person name="Hollomon J.M."/>
            <person name="Nadeau L.J."/>
            <person name="Nunn H.S."/>
            <person name="Stevenson B.S."/>
            <person name="Bojanowski C.L."/>
            <person name="Crookes-Goodson W.J."/>
        </authorList>
    </citation>
    <scope>NUCLEOTIDE SEQUENCE [LARGE SCALE GENOMIC DNA]</scope>
    <source>
        <strain evidence="2 3">D216</strain>
    </source>
</reference>
<evidence type="ECO:0000313" key="2">
    <source>
        <dbReference type="EMBL" id="TPX17506.1"/>
    </source>
</evidence>
<feature type="region of interest" description="Disordered" evidence="1">
    <location>
        <begin position="104"/>
        <end position="130"/>
    </location>
</feature>
<comment type="caution">
    <text evidence="2">The sequence shown here is derived from an EMBL/GenBank/DDBJ whole genome shotgun (WGS) entry which is preliminary data.</text>
</comment>
<dbReference type="Proteomes" id="UP000319257">
    <property type="component" value="Unassembled WGS sequence"/>
</dbReference>
<accession>A0A507BDW5</accession>
<dbReference type="AlphaFoldDB" id="A0A507BDW5"/>
<gene>
    <name evidence="2" type="ORF">E0L32_003149</name>
</gene>
<dbReference type="GeneID" id="41970596"/>
<dbReference type="EMBL" id="SKBQ01000013">
    <property type="protein sequence ID" value="TPX17506.1"/>
    <property type="molecule type" value="Genomic_DNA"/>
</dbReference>
<keyword evidence="3" id="KW-1185">Reference proteome</keyword>
<feature type="region of interest" description="Disordered" evidence="1">
    <location>
        <begin position="1"/>
        <end position="60"/>
    </location>
</feature>
<evidence type="ECO:0000313" key="3">
    <source>
        <dbReference type="Proteomes" id="UP000319257"/>
    </source>
</evidence>